<accession>X1FYX8</accession>
<feature type="non-terminal residue" evidence="1">
    <location>
        <position position="77"/>
    </location>
</feature>
<protein>
    <recommendedName>
        <fullName evidence="2">Histidine kinase/HSP90-like ATPase domain-containing protein</fullName>
    </recommendedName>
</protein>
<dbReference type="SUPFAM" id="SSF55874">
    <property type="entry name" value="ATPase domain of HSP90 chaperone/DNA topoisomerase II/histidine kinase"/>
    <property type="match status" value="1"/>
</dbReference>
<evidence type="ECO:0008006" key="2">
    <source>
        <dbReference type="Google" id="ProtNLM"/>
    </source>
</evidence>
<dbReference type="Gene3D" id="3.30.565.10">
    <property type="entry name" value="Histidine kinase-like ATPase, C-terminal domain"/>
    <property type="match status" value="1"/>
</dbReference>
<reference evidence="1" key="1">
    <citation type="journal article" date="2014" name="Front. Microbiol.">
        <title>High frequency of phylogenetically diverse reductive dehalogenase-homologous genes in deep subseafloor sedimentary metagenomes.</title>
        <authorList>
            <person name="Kawai M."/>
            <person name="Futagami T."/>
            <person name="Toyoda A."/>
            <person name="Takaki Y."/>
            <person name="Nishi S."/>
            <person name="Hori S."/>
            <person name="Arai W."/>
            <person name="Tsubouchi T."/>
            <person name="Morono Y."/>
            <person name="Uchiyama I."/>
            <person name="Ito T."/>
            <person name="Fujiyama A."/>
            <person name="Inagaki F."/>
            <person name="Takami H."/>
        </authorList>
    </citation>
    <scope>NUCLEOTIDE SEQUENCE</scope>
    <source>
        <strain evidence="1">Expedition CK06-06</strain>
    </source>
</reference>
<dbReference type="InterPro" id="IPR036890">
    <property type="entry name" value="HATPase_C_sf"/>
</dbReference>
<dbReference type="EMBL" id="BARU01003651">
    <property type="protein sequence ID" value="GAH25948.1"/>
    <property type="molecule type" value="Genomic_DNA"/>
</dbReference>
<dbReference type="AlphaFoldDB" id="X1FYX8"/>
<proteinExistence type="predicted"/>
<comment type="caution">
    <text evidence="1">The sequence shown here is derived from an EMBL/GenBank/DDBJ whole genome shotgun (WGS) entry which is preliminary data.</text>
</comment>
<sequence>MLNNAIEHSESKKVEIIIERRKNNIIFEVRDWGVGIFNNIMNKKGLSSEMDAIQDLLKGKQTTAPSYHSGEGIFFTS</sequence>
<gene>
    <name evidence="1" type="ORF">S03H2_07778</name>
</gene>
<evidence type="ECO:0000313" key="1">
    <source>
        <dbReference type="EMBL" id="GAH25948.1"/>
    </source>
</evidence>
<name>X1FYX8_9ZZZZ</name>
<organism evidence="1">
    <name type="scientific">marine sediment metagenome</name>
    <dbReference type="NCBI Taxonomy" id="412755"/>
    <lineage>
        <taxon>unclassified sequences</taxon>
        <taxon>metagenomes</taxon>
        <taxon>ecological metagenomes</taxon>
    </lineage>
</organism>